<evidence type="ECO:0000313" key="2">
    <source>
        <dbReference type="EMBL" id="KYC45714.1"/>
    </source>
</evidence>
<dbReference type="Pfam" id="PF00581">
    <property type="entry name" value="Rhodanese"/>
    <property type="match status" value="1"/>
</dbReference>
<dbReference type="InterPro" id="IPR050229">
    <property type="entry name" value="GlpE_sulfurtransferase"/>
</dbReference>
<evidence type="ECO:0000313" key="4">
    <source>
        <dbReference type="EMBL" id="KYC50074.1"/>
    </source>
</evidence>
<dbReference type="EMBL" id="LNGF01000014">
    <property type="protein sequence ID" value="KYC47901.1"/>
    <property type="molecule type" value="Genomic_DNA"/>
</dbReference>
<name>A0A150IZI1_9EURY</name>
<dbReference type="PANTHER" id="PTHR43031:SF1">
    <property type="entry name" value="PYRIDINE NUCLEOTIDE-DISULPHIDE OXIDOREDUCTASE"/>
    <property type="match status" value="1"/>
</dbReference>
<dbReference type="EMBL" id="LNGE01000012">
    <property type="protein sequence ID" value="KYC45714.1"/>
    <property type="molecule type" value="Genomic_DNA"/>
</dbReference>
<gene>
    <name evidence="2" type="ORF">APG10_00610</name>
    <name evidence="3" type="ORF">APG11_00780</name>
    <name evidence="4" type="ORF">APG12_01067</name>
</gene>
<dbReference type="CDD" id="cd00158">
    <property type="entry name" value="RHOD"/>
    <property type="match status" value="1"/>
</dbReference>
<dbReference type="SMART" id="SM00450">
    <property type="entry name" value="RHOD"/>
    <property type="match status" value="1"/>
</dbReference>
<dbReference type="EMBL" id="LNJC01000020">
    <property type="protein sequence ID" value="KYC50074.1"/>
    <property type="molecule type" value="Genomic_DNA"/>
</dbReference>
<proteinExistence type="predicted"/>
<dbReference type="AlphaFoldDB" id="A0A150IZI1"/>
<protein>
    <submittedName>
        <fullName evidence="4">Molybdopterin biosynthesis-like protein MoeZ</fullName>
    </submittedName>
</protein>
<evidence type="ECO:0000313" key="7">
    <source>
        <dbReference type="Proteomes" id="UP000092403"/>
    </source>
</evidence>
<dbReference type="PANTHER" id="PTHR43031">
    <property type="entry name" value="FAD-DEPENDENT OXIDOREDUCTASE"/>
    <property type="match status" value="1"/>
</dbReference>
<accession>A0A150IM13</accession>
<evidence type="ECO:0000313" key="6">
    <source>
        <dbReference type="Proteomes" id="UP000092401"/>
    </source>
</evidence>
<evidence type="ECO:0000313" key="5">
    <source>
        <dbReference type="Proteomes" id="UP000091929"/>
    </source>
</evidence>
<dbReference type="Proteomes" id="UP000092403">
    <property type="component" value="Unassembled WGS sequence"/>
</dbReference>
<dbReference type="SUPFAM" id="SSF52821">
    <property type="entry name" value="Rhodanese/Cell cycle control phosphatase"/>
    <property type="match status" value="1"/>
</dbReference>
<evidence type="ECO:0000259" key="1">
    <source>
        <dbReference type="PROSITE" id="PS50206"/>
    </source>
</evidence>
<reference evidence="5 6" key="1">
    <citation type="journal article" date="2016" name="ISME J.">
        <title>Chasing the elusive Euryarchaeota class WSA2: genomes reveal a uniquely fastidious methyl-reducing methanogen.</title>
        <authorList>
            <person name="Nobu M.K."/>
            <person name="Narihiro T."/>
            <person name="Kuroda K."/>
            <person name="Mei R."/>
            <person name="Liu W.T."/>
        </authorList>
    </citation>
    <scope>NUCLEOTIDE SEQUENCE [LARGE SCALE GENOMIC DNA]</scope>
    <source>
        <strain evidence="2">B03fssc0709_Meth_Bin005</strain>
        <strain evidence="3">B15fssc0709_Meth_Bin003</strain>
        <strain evidence="4">BMIXfssc0709_Meth_Bin006</strain>
    </source>
</reference>
<dbReference type="InterPro" id="IPR036873">
    <property type="entry name" value="Rhodanese-like_dom_sf"/>
</dbReference>
<dbReference type="Proteomes" id="UP000092401">
    <property type="component" value="Unassembled WGS sequence"/>
</dbReference>
<accession>A0A150IS85</accession>
<dbReference type="Proteomes" id="UP000091929">
    <property type="component" value="Unassembled WGS sequence"/>
</dbReference>
<evidence type="ECO:0000313" key="3">
    <source>
        <dbReference type="EMBL" id="KYC47901.1"/>
    </source>
</evidence>
<organism evidence="4 7">
    <name type="scientific">Candidatus Methanofastidiosum methylothiophilum</name>
    <dbReference type="NCBI Taxonomy" id="1705564"/>
    <lineage>
        <taxon>Archaea</taxon>
        <taxon>Methanobacteriati</taxon>
        <taxon>Methanobacteriota</taxon>
        <taxon>Stenosarchaea group</taxon>
        <taxon>Candidatus Methanofastidiosia</taxon>
        <taxon>Candidatus Methanofastidiosales</taxon>
        <taxon>Candidatus Methanofastidiosaceae</taxon>
        <taxon>Candidatus Methanofastidiosum</taxon>
    </lineage>
</organism>
<sequence length="139" mass="15757">MDILNDVIWPNGVKEAIEREDVEKVKKIMKTADDFLSQFSPQMITVEEFKEDLKNLENLVIFDLRDKKSFDDNSIKNSINVPFGLGLTEKVRELGTKKIILTCFAGKISSVAGDLLRKEGFSNVYVLQAGMMGYSNNFK</sequence>
<accession>A0A150IZI1</accession>
<comment type="caution">
    <text evidence="4">The sequence shown here is derived from an EMBL/GenBank/DDBJ whole genome shotgun (WGS) entry which is preliminary data.</text>
</comment>
<dbReference type="PROSITE" id="PS50206">
    <property type="entry name" value="RHODANESE_3"/>
    <property type="match status" value="1"/>
</dbReference>
<dbReference type="Gene3D" id="3.40.250.10">
    <property type="entry name" value="Rhodanese-like domain"/>
    <property type="match status" value="1"/>
</dbReference>
<feature type="domain" description="Rhodanese" evidence="1">
    <location>
        <begin position="55"/>
        <end position="139"/>
    </location>
</feature>
<dbReference type="InterPro" id="IPR001763">
    <property type="entry name" value="Rhodanese-like_dom"/>
</dbReference>